<protein>
    <submittedName>
        <fullName evidence="1">Deoxyhypusine hydroxylase</fullName>
    </submittedName>
</protein>
<reference evidence="1" key="2">
    <citation type="submission" date="2014-07" db="EMBL/GenBank/DDBJ databases">
        <authorList>
            <person name="Hull J."/>
        </authorList>
    </citation>
    <scope>NUCLEOTIDE SEQUENCE</scope>
</reference>
<dbReference type="InterPro" id="IPR011989">
    <property type="entry name" value="ARM-like"/>
</dbReference>
<organism evidence="1">
    <name type="scientific">Lygus hesperus</name>
    <name type="common">Western plant bug</name>
    <dbReference type="NCBI Taxonomy" id="30085"/>
    <lineage>
        <taxon>Eukaryota</taxon>
        <taxon>Metazoa</taxon>
        <taxon>Ecdysozoa</taxon>
        <taxon>Arthropoda</taxon>
        <taxon>Hexapoda</taxon>
        <taxon>Insecta</taxon>
        <taxon>Pterygota</taxon>
        <taxon>Neoptera</taxon>
        <taxon>Paraneoptera</taxon>
        <taxon>Hemiptera</taxon>
        <taxon>Heteroptera</taxon>
        <taxon>Panheteroptera</taxon>
        <taxon>Cimicomorpha</taxon>
        <taxon>Miridae</taxon>
        <taxon>Mirini</taxon>
        <taxon>Lygus</taxon>
    </lineage>
</organism>
<dbReference type="InterPro" id="IPR004155">
    <property type="entry name" value="PBS_lyase_HEAT"/>
</dbReference>
<proteinExistence type="predicted"/>
<dbReference type="PANTHER" id="PTHR12697">
    <property type="entry name" value="PBS LYASE HEAT-LIKE PROTEIN"/>
    <property type="match status" value="1"/>
</dbReference>
<reference evidence="1" key="1">
    <citation type="journal article" date="2014" name="PLoS ONE">
        <title>Transcriptome-Based Identification of ABC Transporters in the Western Tarnished Plant Bug Lygus hesperus.</title>
        <authorList>
            <person name="Hull J.J."/>
            <person name="Chaney K."/>
            <person name="Geib S.M."/>
            <person name="Fabrick J.A."/>
            <person name="Brent C.S."/>
            <person name="Walsh D."/>
            <person name="Lavine L.C."/>
        </authorList>
    </citation>
    <scope>NUCLEOTIDE SEQUENCE</scope>
</reference>
<dbReference type="GO" id="GO:0019135">
    <property type="term" value="F:deoxyhypusine monooxygenase activity"/>
    <property type="evidence" value="ECO:0007669"/>
    <property type="project" value="TreeGrafter"/>
</dbReference>
<accession>A0A0A9XWN4</accession>
<dbReference type="Gene3D" id="1.25.10.10">
    <property type="entry name" value="Leucine-rich Repeat Variant"/>
    <property type="match status" value="1"/>
</dbReference>
<gene>
    <name evidence="1" type="primary">lia1_0</name>
    <name evidence="1" type="ORF">CM83_13276</name>
</gene>
<evidence type="ECO:0000313" key="1">
    <source>
        <dbReference type="EMBL" id="JAG23288.1"/>
    </source>
</evidence>
<dbReference type="PANTHER" id="PTHR12697:SF5">
    <property type="entry name" value="DEOXYHYPUSINE HYDROXYLASE"/>
    <property type="match status" value="1"/>
</dbReference>
<dbReference type="InterPro" id="IPR016024">
    <property type="entry name" value="ARM-type_fold"/>
</dbReference>
<sequence>MYTRYQAMMRLRDINTDESVEALAAGLTSPSPVLRHEIAFVYGQMRRRKARNYLYTLVQDEQEHPMVRHEAAEALGSIADTEDTEFLRHIESSCGDRLVRESCTVGIAIAEGRL</sequence>
<name>A0A0A9XWN4_LYGHE</name>
<dbReference type="EMBL" id="GBHO01020316">
    <property type="protein sequence ID" value="JAG23288.1"/>
    <property type="molecule type" value="Transcribed_RNA"/>
</dbReference>
<dbReference type="Pfam" id="PF13646">
    <property type="entry name" value="HEAT_2"/>
    <property type="match status" value="1"/>
</dbReference>
<dbReference type="AlphaFoldDB" id="A0A0A9XWN4"/>
<dbReference type="SUPFAM" id="SSF48371">
    <property type="entry name" value="ARM repeat"/>
    <property type="match status" value="1"/>
</dbReference>
<dbReference type="SMART" id="SM00567">
    <property type="entry name" value="EZ_HEAT"/>
    <property type="match status" value="3"/>
</dbReference>